<reference evidence="1" key="1">
    <citation type="journal article" date="2019" name="MBio">
        <title>Virus Genomes from Deep Sea Sediments Expand the Ocean Megavirome and Support Independent Origins of Viral Gigantism.</title>
        <authorList>
            <person name="Backstrom D."/>
            <person name="Yutin N."/>
            <person name="Jorgensen S.L."/>
            <person name="Dharamshi J."/>
            <person name="Homa F."/>
            <person name="Zaremba-Niedwiedzka K."/>
            <person name="Spang A."/>
            <person name="Wolf Y.I."/>
            <person name="Koonin E.V."/>
            <person name="Ettema T.J."/>
        </authorList>
    </citation>
    <scope>NUCLEOTIDE SEQUENCE</scope>
</reference>
<organism evidence="1">
    <name type="scientific">Pithovirus LCPAC401</name>
    <dbReference type="NCBI Taxonomy" id="2506595"/>
    <lineage>
        <taxon>Viruses</taxon>
        <taxon>Pithoviruses</taxon>
    </lineage>
</organism>
<gene>
    <name evidence="1" type="ORF">LCPAC401_00370</name>
</gene>
<sequence>MTGQSKLCGRPRSRNRGPCKKKLRNGKCYIHGDNIIRCVSTDTFDGKPCNISVILAGDRCYNHCIRGVKEEDVTEKRCTKCKQIKSLKDFHKFINGRYRRASQCKKCVNEVNNERVTSGDKICSTCKVSKHVSFFGTRSLLEDGLFLSCLDCENTKKATRYSTFDGFANCLMNGVRSRDEACKIDEKFIIDQYEGQKHVCPGTGFLMTHVRTNDPDQLARHSDQSWYNMSPDRIDPSIKYLKPNVQMTTWGYNSIKGKRKEKTIIDVCQDITLYQKRVEAPKGVKISSIKEQFFKEKRDEAQKNLNKMFKKIDIEFEKFCDKCKDRNDLIEVERKRLYRRSKTVDITLKQLYEMFEKQGGRCALSGRKLTTYTDSILRPGEKRKHLLEANHDNISLDRIDSNEGYDDSNVQIVCSIVNSMKMDMPQQLFIKFAEVIGEIAYIPEKVIIVEEDDTTLAEDNTA</sequence>
<accession>A0A481ZBD7</accession>
<name>A0A481ZBD7_9VIRU</name>
<evidence type="ECO:0000313" key="1">
    <source>
        <dbReference type="EMBL" id="QBK92399.1"/>
    </source>
</evidence>
<dbReference type="Gene3D" id="3.30.40.220">
    <property type="match status" value="1"/>
</dbReference>
<protein>
    <submittedName>
        <fullName evidence="1">Uncharacterized protein</fullName>
    </submittedName>
</protein>
<dbReference type="EMBL" id="MK500577">
    <property type="protein sequence ID" value="QBK92399.1"/>
    <property type="molecule type" value="Genomic_DNA"/>
</dbReference>
<proteinExistence type="predicted"/>